<gene>
    <name evidence="3" type="ORF">PHLGIDRAFT_126863</name>
</gene>
<dbReference type="SUPFAM" id="SSF56112">
    <property type="entry name" value="Protein kinase-like (PK-like)"/>
    <property type="match status" value="1"/>
</dbReference>
<evidence type="ECO:0000259" key="2">
    <source>
        <dbReference type="Pfam" id="PF17667"/>
    </source>
</evidence>
<dbReference type="Gene3D" id="1.10.510.10">
    <property type="entry name" value="Transferase(Phosphotransferase) domain 1"/>
    <property type="match status" value="1"/>
</dbReference>
<evidence type="ECO:0000313" key="4">
    <source>
        <dbReference type="Proteomes" id="UP000053257"/>
    </source>
</evidence>
<evidence type="ECO:0000313" key="3">
    <source>
        <dbReference type="EMBL" id="KIP08662.1"/>
    </source>
</evidence>
<evidence type="ECO:0000256" key="1">
    <source>
        <dbReference type="SAM" id="MobiDB-lite"/>
    </source>
</evidence>
<reference evidence="3 4" key="1">
    <citation type="journal article" date="2014" name="PLoS Genet.">
        <title>Analysis of the Phlebiopsis gigantea genome, transcriptome and secretome provides insight into its pioneer colonization strategies of wood.</title>
        <authorList>
            <person name="Hori C."/>
            <person name="Ishida T."/>
            <person name="Igarashi K."/>
            <person name="Samejima M."/>
            <person name="Suzuki H."/>
            <person name="Master E."/>
            <person name="Ferreira P."/>
            <person name="Ruiz-Duenas F.J."/>
            <person name="Held B."/>
            <person name="Canessa P."/>
            <person name="Larrondo L.F."/>
            <person name="Schmoll M."/>
            <person name="Druzhinina I.S."/>
            <person name="Kubicek C.P."/>
            <person name="Gaskell J.A."/>
            <person name="Kersten P."/>
            <person name="St John F."/>
            <person name="Glasner J."/>
            <person name="Sabat G."/>
            <person name="Splinter BonDurant S."/>
            <person name="Syed K."/>
            <person name="Yadav J."/>
            <person name="Mgbeahuruike A.C."/>
            <person name="Kovalchuk A."/>
            <person name="Asiegbu F.O."/>
            <person name="Lackner G."/>
            <person name="Hoffmeister D."/>
            <person name="Rencoret J."/>
            <person name="Gutierrez A."/>
            <person name="Sun H."/>
            <person name="Lindquist E."/>
            <person name="Barry K."/>
            <person name="Riley R."/>
            <person name="Grigoriev I.V."/>
            <person name="Henrissat B."/>
            <person name="Kues U."/>
            <person name="Berka R.M."/>
            <person name="Martinez A.T."/>
            <person name="Covert S.F."/>
            <person name="Blanchette R.A."/>
            <person name="Cullen D."/>
        </authorList>
    </citation>
    <scope>NUCLEOTIDE SEQUENCE [LARGE SCALE GENOMIC DNA]</scope>
    <source>
        <strain evidence="3 4">11061_1 CR5-6</strain>
    </source>
</reference>
<proteinExistence type="predicted"/>
<dbReference type="InterPro" id="IPR011009">
    <property type="entry name" value="Kinase-like_dom_sf"/>
</dbReference>
<dbReference type="OrthoDB" id="2802734at2759"/>
<dbReference type="HOGENOM" id="CLU_008979_0_0_1"/>
<dbReference type="InterPro" id="IPR040976">
    <property type="entry name" value="Pkinase_fungal"/>
</dbReference>
<feature type="region of interest" description="Disordered" evidence="1">
    <location>
        <begin position="576"/>
        <end position="600"/>
    </location>
</feature>
<dbReference type="Pfam" id="PF17667">
    <property type="entry name" value="Pkinase_fungal"/>
    <property type="match status" value="1"/>
</dbReference>
<feature type="domain" description="Fungal-type protein kinase" evidence="2">
    <location>
        <begin position="202"/>
        <end position="328"/>
    </location>
</feature>
<accession>A0A0C3S9W3</accession>
<sequence>MKDPHHLFNFLYSLAYVGTANTSTVRQRQGYDISAQLAPVADIKHLKAYNPDNFYLRGYRDFMLNKGSQAAYPIYKVYCQALDWAEENEGQSTRRTTRAAAKNKLKAFLIGRPVTTQCSLTGRCTKGFVGFDLQEKRMCFIKDSWRPLAPRVHPEWEVYKRLKERGVSKFIATAIAGGDVPGDDGPQLTQTQEYLASVPQPVQRSHCRLVTREVGRSLGTYDNSAELLAVVYNALRAHRSAWELAEILHRDISVGNIMINVESSDKPEGFLNDWDLCKYAEDLRKPTTQPAGRSGTWPFMSALLLQYPKKPVELADDLESFVYVIVYMALRFHIHDMTDPGLHKDLNFDELAAINGGNENLATRVHGLFTENWACEGGYRGGGMTKIWIIKSDMLPLDLRKLGNQTSPLSLLMQRLYRLLHYHYLAIDYPQMAKYSTNPVEATVPVQLNNQDSELQVPLSQEDIGWNQDDDDVDLAGAEGIFAVPAGGQSKTQGDAQAPPKPTDPFISAVINPQPRAAAPMGRVLDNHDFIIKAFSLVFKTEDGQIRDIRPARGDRRFVDQFLGLQALIGLTPKRFSTKRKDPEEEDEEESLRLSKLPRTTSRLEYGQDISFARRVAEAMPSIPEVPEPKGQTEG</sequence>
<dbReference type="AlphaFoldDB" id="A0A0C3S9W3"/>
<keyword evidence="4" id="KW-1185">Reference proteome</keyword>
<dbReference type="PANTHER" id="PTHR38248:SF2">
    <property type="entry name" value="FUNK1 11"/>
    <property type="match status" value="1"/>
</dbReference>
<dbReference type="Proteomes" id="UP000053257">
    <property type="component" value="Unassembled WGS sequence"/>
</dbReference>
<protein>
    <recommendedName>
        <fullName evidence="2">Fungal-type protein kinase domain-containing protein</fullName>
    </recommendedName>
</protein>
<organism evidence="3 4">
    <name type="scientific">Phlebiopsis gigantea (strain 11061_1 CR5-6)</name>
    <name type="common">White-rot fungus</name>
    <name type="synonym">Peniophora gigantea</name>
    <dbReference type="NCBI Taxonomy" id="745531"/>
    <lineage>
        <taxon>Eukaryota</taxon>
        <taxon>Fungi</taxon>
        <taxon>Dikarya</taxon>
        <taxon>Basidiomycota</taxon>
        <taxon>Agaricomycotina</taxon>
        <taxon>Agaricomycetes</taxon>
        <taxon>Polyporales</taxon>
        <taxon>Phanerochaetaceae</taxon>
        <taxon>Phlebiopsis</taxon>
    </lineage>
</organism>
<dbReference type="PANTHER" id="PTHR38248">
    <property type="entry name" value="FUNK1 6"/>
    <property type="match status" value="1"/>
</dbReference>
<name>A0A0C3S9W3_PHLG1</name>
<dbReference type="EMBL" id="KN840476">
    <property type="protein sequence ID" value="KIP08662.1"/>
    <property type="molecule type" value="Genomic_DNA"/>
</dbReference>